<dbReference type="AlphaFoldDB" id="A0A178J4S3"/>
<evidence type="ECO:0000313" key="1">
    <source>
        <dbReference type="EMBL" id="MDC5740253.1"/>
    </source>
</evidence>
<keyword evidence="4" id="KW-1185">Reference proteome</keyword>
<name>A0A178J4S3_9VIBR</name>
<dbReference type="OrthoDB" id="7068072at2"/>
<dbReference type="EMBL" id="JAPFIT010000012">
    <property type="protein sequence ID" value="MDC5740253.1"/>
    <property type="molecule type" value="Genomic_DNA"/>
</dbReference>
<dbReference type="RefSeq" id="WP_069668313.1">
    <property type="nucleotide sequence ID" value="NZ_JAPFIM010000015.1"/>
</dbReference>
<dbReference type="EMBL" id="LUAX01000007">
    <property type="protein sequence ID" value="OAM97103.1"/>
    <property type="molecule type" value="Genomic_DNA"/>
</dbReference>
<dbReference type="GeneID" id="78077262"/>
<sequence length="587" mass="66921">MSEKNKGNRVRKIVEKIFEQRLTSIVEDVGKNIDTLQMLGEAAELMYRQGRFNEGEYIRTANEVLVPFLLENYDPSSVPHKRYKPTDFVDLFDFLRAFLSLRDFIFYSYDNEDVVTWTKEENVIKVVLNDDSILRQHASEAMSFGMNSSNAPHSREDSPELLLKGTRAFDFSNPNVKKAFDVISIIAGWKIDYYFSYIPEDSDVMLDGYKYSTFIGTYRSLLVLALYERYFSKANGLSGVITYREEELLGQAMQQYPLENRDSLAKIFRDIAKSSRCTFNYIPQENIYLLNPTCFSLVDGITNVLREFAKSDPDSFSSNVSEIMGKGLVEKIKSKIEQYPNYKVHTDLKLDKYDQKLPDIDLLAISYEPSLGFHVFVGEVKNNLPAVWGKDYLKSSGSKGFITKAISQIETIKSFLQTDDGLMLIHDLAVKAFPELDVKRLFPHGICVVVDTLIISSQSAGMFFPENNIPILDGDTLCHIIDESDGDTNYILFHLRGHKEFIDECTVRSTERVAVAEYVIEYDIIAMDKVYGLAKNEFVSVGAIEQLENESLESGYTMAGALRHLGNQDYFMDSDSMPQNMSLVIMH</sequence>
<reference evidence="1" key="2">
    <citation type="submission" date="2022-11" db="EMBL/GenBank/DDBJ databases">
        <title>Role of the vibriolysin VemA secreted by the emergent pathogen Vibrio europaeus in the colonization of Manila clam mucus.</title>
        <authorList>
            <person name="Martinez C."/>
            <person name="Rodriguez S."/>
            <person name="Vences A."/>
            <person name="Barja J.L."/>
            <person name="Toranzo A.E."/>
            <person name="Dubert J."/>
        </authorList>
    </citation>
    <scope>NUCLEOTIDE SEQUENCE</scope>
    <source>
        <strain evidence="1">3454</strain>
    </source>
</reference>
<comment type="caution">
    <text evidence="2">The sequence shown here is derived from an EMBL/GenBank/DDBJ whole genome shotgun (WGS) entry which is preliminary data.</text>
</comment>
<evidence type="ECO:0008006" key="5">
    <source>
        <dbReference type="Google" id="ProtNLM"/>
    </source>
</evidence>
<evidence type="ECO:0000313" key="4">
    <source>
        <dbReference type="Proteomes" id="UP001150001"/>
    </source>
</evidence>
<accession>A0A178J4S3</accession>
<evidence type="ECO:0000313" key="2">
    <source>
        <dbReference type="EMBL" id="OAM97103.1"/>
    </source>
</evidence>
<reference evidence="2 3" key="1">
    <citation type="submission" date="2016-03" db="EMBL/GenBank/DDBJ databases">
        <title>Draft genome sequence of the Vibrio tubiashii subs. europaeus.</title>
        <authorList>
            <person name="Spinard E."/>
            <person name="Dubert J."/>
            <person name="Nelson D.R."/>
            <person name="Barja J.L."/>
        </authorList>
    </citation>
    <scope>NUCLEOTIDE SEQUENCE [LARGE SCALE GENOMIC DNA]</scope>
    <source>
        <strain evidence="3">PP-638</strain>
        <strain evidence="2">PP2-638</strain>
    </source>
</reference>
<evidence type="ECO:0000313" key="3">
    <source>
        <dbReference type="Proteomes" id="UP000094761"/>
    </source>
</evidence>
<dbReference type="Proteomes" id="UP000094761">
    <property type="component" value="Unassembled WGS sequence"/>
</dbReference>
<proteinExistence type="predicted"/>
<protein>
    <recommendedName>
        <fullName evidence="5">NERD domain-containing protein</fullName>
    </recommendedName>
</protein>
<dbReference type="Proteomes" id="UP001150001">
    <property type="component" value="Unassembled WGS sequence"/>
</dbReference>
<gene>
    <name evidence="2" type="ORF">AZ468_16230</name>
    <name evidence="1" type="ORF">OPW20_09235</name>
</gene>
<organism evidence="2 3">
    <name type="scientific">Vibrio europaeus</name>
    <dbReference type="NCBI Taxonomy" id="300876"/>
    <lineage>
        <taxon>Bacteria</taxon>
        <taxon>Pseudomonadati</taxon>
        <taxon>Pseudomonadota</taxon>
        <taxon>Gammaproteobacteria</taxon>
        <taxon>Vibrionales</taxon>
        <taxon>Vibrionaceae</taxon>
        <taxon>Vibrio</taxon>
        <taxon>Vibrio oreintalis group</taxon>
    </lineage>
</organism>